<evidence type="ECO:0000313" key="2">
    <source>
        <dbReference type="Proteomes" id="UP001054837"/>
    </source>
</evidence>
<reference evidence="1 2" key="1">
    <citation type="submission" date="2021-06" db="EMBL/GenBank/DDBJ databases">
        <title>Caerostris darwini draft genome.</title>
        <authorList>
            <person name="Kono N."/>
            <person name="Arakawa K."/>
        </authorList>
    </citation>
    <scope>NUCLEOTIDE SEQUENCE [LARGE SCALE GENOMIC DNA]</scope>
</reference>
<dbReference type="EMBL" id="BPLQ01010733">
    <property type="protein sequence ID" value="GIY53019.1"/>
    <property type="molecule type" value="Genomic_DNA"/>
</dbReference>
<proteinExistence type="predicted"/>
<dbReference type="AlphaFoldDB" id="A0AAV4U5H2"/>
<organism evidence="1 2">
    <name type="scientific">Caerostris darwini</name>
    <dbReference type="NCBI Taxonomy" id="1538125"/>
    <lineage>
        <taxon>Eukaryota</taxon>
        <taxon>Metazoa</taxon>
        <taxon>Ecdysozoa</taxon>
        <taxon>Arthropoda</taxon>
        <taxon>Chelicerata</taxon>
        <taxon>Arachnida</taxon>
        <taxon>Araneae</taxon>
        <taxon>Araneomorphae</taxon>
        <taxon>Entelegynae</taxon>
        <taxon>Araneoidea</taxon>
        <taxon>Araneidae</taxon>
        <taxon>Caerostris</taxon>
    </lineage>
</organism>
<sequence length="101" mass="11170">MRRSRLCVASILPAPKDNAGLRVALSERKMRSSFGVGLGAFSGFLVPRVLRKKQTAVTSACLLRKHVDSEGGILTKTQQRISSLVSFGSSFFSRECRRRNK</sequence>
<accession>A0AAV4U5H2</accession>
<dbReference type="Proteomes" id="UP001054837">
    <property type="component" value="Unassembled WGS sequence"/>
</dbReference>
<protein>
    <submittedName>
        <fullName evidence="1">Uncharacterized protein</fullName>
    </submittedName>
</protein>
<evidence type="ECO:0000313" key="1">
    <source>
        <dbReference type="EMBL" id="GIY53019.1"/>
    </source>
</evidence>
<name>A0AAV4U5H2_9ARAC</name>
<keyword evidence="2" id="KW-1185">Reference proteome</keyword>
<comment type="caution">
    <text evidence="1">The sequence shown here is derived from an EMBL/GenBank/DDBJ whole genome shotgun (WGS) entry which is preliminary data.</text>
</comment>
<gene>
    <name evidence="1" type="ORF">CDAR_182351</name>
</gene>